<dbReference type="AlphaFoldDB" id="A0AAP0BT56"/>
<name>A0AAP0BT56_9ASPA</name>
<comment type="similarity">
    <text evidence="7">Belongs to the iron/ascorbate-dependent oxidoreductase family.</text>
</comment>
<dbReference type="InterPro" id="IPR050231">
    <property type="entry name" value="Iron_ascorbate_oxido_reductase"/>
</dbReference>
<gene>
    <name evidence="9" type="primary">20ox2</name>
    <name evidence="9" type="ORF">KSP39_PZI007158</name>
</gene>
<evidence type="ECO:0000256" key="7">
    <source>
        <dbReference type="RuleBase" id="RU003682"/>
    </source>
</evidence>
<evidence type="ECO:0000256" key="2">
    <source>
        <dbReference type="ARBA" id="ARBA00022723"/>
    </source>
</evidence>
<dbReference type="GO" id="GO:0016491">
    <property type="term" value="F:oxidoreductase activity"/>
    <property type="evidence" value="ECO:0007669"/>
    <property type="project" value="UniProtKB-KW"/>
</dbReference>
<dbReference type="Proteomes" id="UP001418222">
    <property type="component" value="Unassembled WGS sequence"/>
</dbReference>
<reference evidence="9 10" key="1">
    <citation type="journal article" date="2022" name="Nat. Plants">
        <title>Genomes of leafy and leafless Platanthera orchids illuminate the evolution of mycoheterotrophy.</title>
        <authorList>
            <person name="Li M.H."/>
            <person name="Liu K.W."/>
            <person name="Li Z."/>
            <person name="Lu H.C."/>
            <person name="Ye Q.L."/>
            <person name="Zhang D."/>
            <person name="Wang J.Y."/>
            <person name="Li Y.F."/>
            <person name="Zhong Z.M."/>
            <person name="Liu X."/>
            <person name="Yu X."/>
            <person name="Liu D.K."/>
            <person name="Tu X.D."/>
            <person name="Liu B."/>
            <person name="Hao Y."/>
            <person name="Liao X.Y."/>
            <person name="Jiang Y.T."/>
            <person name="Sun W.H."/>
            <person name="Chen J."/>
            <person name="Chen Y.Q."/>
            <person name="Ai Y."/>
            <person name="Zhai J.W."/>
            <person name="Wu S.S."/>
            <person name="Zhou Z."/>
            <person name="Hsiao Y.Y."/>
            <person name="Wu W.L."/>
            <person name="Chen Y.Y."/>
            <person name="Lin Y.F."/>
            <person name="Hsu J.L."/>
            <person name="Li C.Y."/>
            <person name="Wang Z.W."/>
            <person name="Zhao X."/>
            <person name="Zhong W.Y."/>
            <person name="Ma X.K."/>
            <person name="Ma L."/>
            <person name="Huang J."/>
            <person name="Chen G.Z."/>
            <person name="Huang M.Z."/>
            <person name="Huang L."/>
            <person name="Peng D.H."/>
            <person name="Luo Y.B."/>
            <person name="Zou S.Q."/>
            <person name="Chen S.P."/>
            <person name="Lan S."/>
            <person name="Tsai W.C."/>
            <person name="Van de Peer Y."/>
            <person name="Liu Z.J."/>
        </authorList>
    </citation>
    <scope>NUCLEOTIDE SEQUENCE [LARGE SCALE GENOMIC DNA]</scope>
    <source>
        <strain evidence="9">Lor287</strain>
    </source>
</reference>
<organism evidence="9 10">
    <name type="scientific">Platanthera zijinensis</name>
    <dbReference type="NCBI Taxonomy" id="2320716"/>
    <lineage>
        <taxon>Eukaryota</taxon>
        <taxon>Viridiplantae</taxon>
        <taxon>Streptophyta</taxon>
        <taxon>Embryophyta</taxon>
        <taxon>Tracheophyta</taxon>
        <taxon>Spermatophyta</taxon>
        <taxon>Magnoliopsida</taxon>
        <taxon>Liliopsida</taxon>
        <taxon>Asparagales</taxon>
        <taxon>Orchidaceae</taxon>
        <taxon>Orchidoideae</taxon>
        <taxon>Orchideae</taxon>
        <taxon>Orchidinae</taxon>
        <taxon>Platanthera</taxon>
    </lineage>
</organism>
<comment type="caution">
    <text evidence="9">The sequence shown here is derived from an EMBL/GenBank/DDBJ whole genome shotgun (WGS) entry which is preliminary data.</text>
</comment>
<dbReference type="GO" id="GO:0009685">
    <property type="term" value="P:gibberellin metabolic process"/>
    <property type="evidence" value="ECO:0007669"/>
    <property type="project" value="UniProtKB-ARBA"/>
</dbReference>
<comment type="cofactor">
    <cofactor evidence="1">
        <name>L-ascorbate</name>
        <dbReference type="ChEBI" id="CHEBI:38290"/>
    </cofactor>
</comment>
<evidence type="ECO:0000313" key="9">
    <source>
        <dbReference type="EMBL" id="KAK8947411.1"/>
    </source>
</evidence>
<keyword evidence="4 7" id="KW-0408">Iron</keyword>
<dbReference type="InterPro" id="IPR027443">
    <property type="entry name" value="IPNS-like_sf"/>
</dbReference>
<evidence type="ECO:0000256" key="5">
    <source>
        <dbReference type="ARBA" id="ARBA00050508"/>
    </source>
</evidence>
<keyword evidence="3 7" id="KW-0560">Oxidoreductase</keyword>
<keyword evidence="10" id="KW-1185">Reference proteome</keyword>
<proteinExistence type="inferred from homology"/>
<dbReference type="GO" id="GO:0046872">
    <property type="term" value="F:metal ion binding"/>
    <property type="evidence" value="ECO:0007669"/>
    <property type="project" value="UniProtKB-KW"/>
</dbReference>
<dbReference type="InterPro" id="IPR044861">
    <property type="entry name" value="IPNS-like_FE2OG_OXY"/>
</dbReference>
<sequence length="363" mass="41240">MSSGSGSGSIFDSTLLRTQPCIPHQFVWPQTERPTIVHELRAPIIDFNGFINGDEASTNLAADLLRSACTDHGFFQITNHGISPSLMHDALSCIDDFFSLPLQHKLKARRKPHCLWGYAVGHTERFTAKLPWKETLTFGYESFPTHSSSVLDFVASTLGDDFNRMGIVYQRYCEEMTKLSLLILEMLAVSLGVDRRHYREFFSESSSIMRCNYYPPCQEPELTLGTGPHCDPTSLTILLQQEGVDGLEVFTGDEWRVVRPVPGALVINIGDTFMALSNGRYKSCLHRAVVNKKQERKSLAFFLCPREDRVVSPPSCLVDEEHPRKYPNFTWAELFDFTQTNYRADMRTLQSFAHWLLSSPTLR</sequence>
<dbReference type="Pfam" id="PF03171">
    <property type="entry name" value="2OG-FeII_Oxy"/>
    <property type="match status" value="1"/>
</dbReference>
<evidence type="ECO:0000313" key="10">
    <source>
        <dbReference type="Proteomes" id="UP001418222"/>
    </source>
</evidence>
<feature type="domain" description="Fe2OG dioxygenase" evidence="8">
    <location>
        <begin position="205"/>
        <end position="305"/>
    </location>
</feature>
<dbReference type="EMBL" id="JBBWWQ010000005">
    <property type="protein sequence ID" value="KAK8947411.1"/>
    <property type="molecule type" value="Genomic_DNA"/>
</dbReference>
<dbReference type="InterPro" id="IPR005123">
    <property type="entry name" value="Oxoglu/Fe-dep_dioxygenase_dom"/>
</dbReference>
<keyword evidence="2 7" id="KW-0479">Metal-binding</keyword>
<accession>A0AAP0BT56</accession>
<comment type="catalytic activity">
    <reaction evidence="5">
        <text>gibberellin A12 + 2 2-oxoglutarate + 3 O2 + H(+) = gibberellin A9 + 2 succinate + 3 CO2 + 2 H2O</text>
        <dbReference type="Rhea" id="RHEA:60772"/>
        <dbReference type="ChEBI" id="CHEBI:15377"/>
        <dbReference type="ChEBI" id="CHEBI:15378"/>
        <dbReference type="ChEBI" id="CHEBI:15379"/>
        <dbReference type="ChEBI" id="CHEBI:16526"/>
        <dbReference type="ChEBI" id="CHEBI:16810"/>
        <dbReference type="ChEBI" id="CHEBI:30031"/>
        <dbReference type="ChEBI" id="CHEBI:58627"/>
        <dbReference type="ChEBI" id="CHEBI:73255"/>
    </reaction>
    <physiologicalReaction direction="left-to-right" evidence="5">
        <dbReference type="Rhea" id="RHEA:60773"/>
    </physiologicalReaction>
</comment>
<evidence type="ECO:0000256" key="4">
    <source>
        <dbReference type="ARBA" id="ARBA00023004"/>
    </source>
</evidence>
<evidence type="ECO:0000256" key="6">
    <source>
        <dbReference type="ARBA" id="ARBA00050797"/>
    </source>
</evidence>
<evidence type="ECO:0000259" key="8">
    <source>
        <dbReference type="PROSITE" id="PS51471"/>
    </source>
</evidence>
<dbReference type="FunFam" id="2.60.120.330:FF:000003">
    <property type="entry name" value="Gibberellin 20 oxidase 2"/>
    <property type="match status" value="1"/>
</dbReference>
<evidence type="ECO:0000256" key="1">
    <source>
        <dbReference type="ARBA" id="ARBA00001961"/>
    </source>
</evidence>
<dbReference type="SUPFAM" id="SSF51197">
    <property type="entry name" value="Clavaminate synthase-like"/>
    <property type="match status" value="1"/>
</dbReference>
<dbReference type="Gene3D" id="2.60.120.330">
    <property type="entry name" value="B-lactam Antibiotic, Isopenicillin N Synthase, Chain"/>
    <property type="match status" value="1"/>
</dbReference>
<dbReference type="PROSITE" id="PS51471">
    <property type="entry name" value="FE2OG_OXY"/>
    <property type="match status" value="1"/>
</dbReference>
<evidence type="ECO:0000256" key="3">
    <source>
        <dbReference type="ARBA" id="ARBA00023002"/>
    </source>
</evidence>
<dbReference type="InterPro" id="IPR026992">
    <property type="entry name" value="DIOX_N"/>
</dbReference>
<dbReference type="PANTHER" id="PTHR47990">
    <property type="entry name" value="2-OXOGLUTARATE (2OG) AND FE(II)-DEPENDENT OXYGENASE SUPERFAMILY PROTEIN-RELATED"/>
    <property type="match status" value="1"/>
</dbReference>
<comment type="catalytic activity">
    <reaction evidence="6">
        <text>gibberellin A53 + 2 2-oxoglutarate + 3 O2 + H(+) = gibberellin A20 + 2 succinate + 3 CO2 + 2 H2O</text>
        <dbReference type="Rhea" id="RHEA:60796"/>
        <dbReference type="ChEBI" id="CHEBI:15377"/>
        <dbReference type="ChEBI" id="CHEBI:15378"/>
        <dbReference type="ChEBI" id="CHEBI:15379"/>
        <dbReference type="ChEBI" id="CHEBI:16526"/>
        <dbReference type="ChEBI" id="CHEBI:16810"/>
        <dbReference type="ChEBI" id="CHEBI:30031"/>
        <dbReference type="ChEBI" id="CHEBI:58526"/>
        <dbReference type="ChEBI" id="CHEBI:143954"/>
    </reaction>
    <physiologicalReaction direction="left-to-right" evidence="6">
        <dbReference type="Rhea" id="RHEA:60797"/>
    </physiologicalReaction>
</comment>
<protein>
    <submittedName>
        <fullName evidence="9">Gibberellin 20 oxidase 2</fullName>
    </submittedName>
</protein>
<dbReference type="Pfam" id="PF14226">
    <property type="entry name" value="DIOX_N"/>
    <property type="match status" value="1"/>
</dbReference>
<dbReference type="PRINTS" id="PR00682">
    <property type="entry name" value="IPNSYNTHASE"/>
</dbReference>